<evidence type="ECO:0000313" key="4">
    <source>
        <dbReference type="Proteomes" id="UP000094527"/>
    </source>
</evidence>
<feature type="compositionally biased region" description="Low complexity" evidence="1">
    <location>
        <begin position="101"/>
        <end position="112"/>
    </location>
</feature>
<gene>
    <name evidence="3" type="ORF">Ocin01_10797</name>
</gene>
<dbReference type="Proteomes" id="UP000094527">
    <property type="component" value="Unassembled WGS sequence"/>
</dbReference>
<organism evidence="3 4">
    <name type="scientific">Orchesella cincta</name>
    <name type="common">Springtail</name>
    <name type="synonym">Podura cincta</name>
    <dbReference type="NCBI Taxonomy" id="48709"/>
    <lineage>
        <taxon>Eukaryota</taxon>
        <taxon>Metazoa</taxon>
        <taxon>Ecdysozoa</taxon>
        <taxon>Arthropoda</taxon>
        <taxon>Hexapoda</taxon>
        <taxon>Collembola</taxon>
        <taxon>Entomobryomorpha</taxon>
        <taxon>Entomobryoidea</taxon>
        <taxon>Orchesellidae</taxon>
        <taxon>Orchesellinae</taxon>
        <taxon>Orchesella</taxon>
    </lineage>
</organism>
<comment type="caution">
    <text evidence="3">The sequence shown here is derived from an EMBL/GenBank/DDBJ whole genome shotgun (WGS) entry which is preliminary data.</text>
</comment>
<keyword evidence="4" id="KW-1185">Reference proteome</keyword>
<dbReference type="AlphaFoldDB" id="A0A1D2MT63"/>
<name>A0A1D2MT63_ORCCI</name>
<reference evidence="3 4" key="1">
    <citation type="journal article" date="2016" name="Genome Biol. Evol.">
        <title>Gene Family Evolution Reflects Adaptation to Soil Environmental Stressors in the Genome of the Collembolan Orchesella cincta.</title>
        <authorList>
            <person name="Faddeeva-Vakhrusheva A."/>
            <person name="Derks M.F."/>
            <person name="Anvar S.Y."/>
            <person name="Agamennone V."/>
            <person name="Suring W."/>
            <person name="Smit S."/>
            <person name="van Straalen N.M."/>
            <person name="Roelofs D."/>
        </authorList>
    </citation>
    <scope>NUCLEOTIDE SEQUENCE [LARGE SCALE GENOMIC DNA]</scope>
    <source>
        <tissue evidence="3">Mixed pool</tissue>
    </source>
</reference>
<feature type="region of interest" description="Disordered" evidence="1">
    <location>
        <begin position="101"/>
        <end position="138"/>
    </location>
</feature>
<keyword evidence="2" id="KW-0732">Signal</keyword>
<feature type="signal peptide" evidence="2">
    <location>
        <begin position="1"/>
        <end position="18"/>
    </location>
</feature>
<feature type="chain" id="PRO_5008904495" evidence="2">
    <location>
        <begin position="19"/>
        <end position="138"/>
    </location>
</feature>
<sequence length="138" mass="15938">MKLLAVIFIAWAALFSQGDCYGYDYDDDFGMRGYHSDYFEPETRAMMLDEPQKKKMGGFRPLHISSTTRPQFKLTPLKVTERPKLTLKTFKPFTKKTAKPLTKTITARPLKQLYKKPPPPPKLKPIKPAEENAEDEEE</sequence>
<dbReference type="EMBL" id="LJIJ01000611">
    <property type="protein sequence ID" value="ODM95885.1"/>
    <property type="molecule type" value="Genomic_DNA"/>
</dbReference>
<protein>
    <submittedName>
        <fullName evidence="3">Uncharacterized protein</fullName>
    </submittedName>
</protein>
<evidence type="ECO:0000256" key="2">
    <source>
        <dbReference type="SAM" id="SignalP"/>
    </source>
</evidence>
<evidence type="ECO:0000313" key="3">
    <source>
        <dbReference type="EMBL" id="ODM95885.1"/>
    </source>
</evidence>
<evidence type="ECO:0000256" key="1">
    <source>
        <dbReference type="SAM" id="MobiDB-lite"/>
    </source>
</evidence>
<proteinExistence type="predicted"/>
<accession>A0A1D2MT63</accession>